<dbReference type="Gene3D" id="3.30.420.40">
    <property type="match status" value="2"/>
</dbReference>
<sequence>MGGARGRGAEADADVRARCGGDSHSEASLAPGDARSRAAGPPRDPEGGRDREARAPAQVREFRRADEPSHRPMLASPRRSASTPASWTSASLHGGEGRRGVRALAGPFLLGIDMGTGGARAGVFDTAGHVMGTAATQLRTDFPKPGRAEQDPEEWWSCIVRSVRGAVERSGVAPGDIAGISVDATAATVVAMDSRGRHLRPALLWMDVRSSSEADRIAATGDSALKYSGMGPVSAEWGVPKALWLKHREPEIWDAAAIVCDCTDWMIHRLTGEWAMSINHAACKYFYDGDAGGWPVSLYEKAGIEDLLDKVPSRMAPMGEVVGGLAPLVADELGLEAGTPVAEGGVDAYAGAIGLGVVEPGKMALITGSSHVMIGQSPTPLYGRGIWGSYTDAIVPGEYTVEGGQISTGSVVAWFKNNLAPIAQRLAADRGCDPYRILDEEAAEIPIGSEGLVCLDHFQGNRTPYSDSRSRGLFWGLSLSHTEGHMFRAILEGICFGTESIFQNMRAHGFPPREVVVSGGPAKSRLWMQMHADVSDLPMVFTDVTEGPLLGSAMLAGVGAGLFPDLPAAAAAMVHTVDVIQPDHEAHQAYQYNYQAYLDTYPVMQGLMDKMTRHLNRS</sequence>
<dbReference type="InterPro" id="IPR018483">
    <property type="entry name" value="Carb_kinase_FGGY_CS"/>
</dbReference>
<keyword evidence="1 7" id="KW-0808">Transferase</keyword>
<evidence type="ECO:0000256" key="2">
    <source>
        <dbReference type="ARBA" id="ARBA00022741"/>
    </source>
</evidence>
<keyword evidence="3 7" id="KW-0418">Kinase</keyword>
<dbReference type="Pfam" id="PF02782">
    <property type="entry name" value="FGGY_C"/>
    <property type="match status" value="1"/>
</dbReference>
<proteinExistence type="inferred from homology"/>
<name>A0ABW2SJN5_9ACTO</name>
<dbReference type="CDD" id="cd07781">
    <property type="entry name" value="ASKHA_NBD_FGGY_L-RBK"/>
    <property type="match status" value="1"/>
</dbReference>
<dbReference type="InterPro" id="IPR018485">
    <property type="entry name" value="FGGY_C"/>
</dbReference>
<evidence type="ECO:0000256" key="7">
    <source>
        <dbReference type="RuleBase" id="RU003733"/>
    </source>
</evidence>
<dbReference type="PROSITE" id="PS00445">
    <property type="entry name" value="FGGY_KINASES_2"/>
    <property type="match status" value="1"/>
</dbReference>
<evidence type="ECO:0000256" key="1">
    <source>
        <dbReference type="ARBA" id="ARBA00022679"/>
    </source>
</evidence>
<evidence type="ECO:0000259" key="9">
    <source>
        <dbReference type="Pfam" id="PF00370"/>
    </source>
</evidence>
<accession>A0ABW2SJN5</accession>
<evidence type="ECO:0000256" key="4">
    <source>
        <dbReference type="ARBA" id="ARBA00022840"/>
    </source>
</evidence>
<dbReference type="PANTHER" id="PTHR43435:SF4">
    <property type="entry name" value="FGGY CARBOHYDRATE KINASE DOMAIN-CONTAINING PROTEIN"/>
    <property type="match status" value="1"/>
</dbReference>
<dbReference type="PANTHER" id="PTHR43435">
    <property type="entry name" value="RIBULOKINASE"/>
    <property type="match status" value="1"/>
</dbReference>
<dbReference type="InterPro" id="IPR005929">
    <property type="entry name" value="Ribulokinase"/>
</dbReference>
<evidence type="ECO:0000259" key="10">
    <source>
        <dbReference type="Pfam" id="PF02782"/>
    </source>
</evidence>
<evidence type="ECO:0000256" key="5">
    <source>
        <dbReference type="ARBA" id="ARBA00022935"/>
    </source>
</evidence>
<keyword evidence="5" id="KW-0054">Arabinose catabolism</keyword>
<dbReference type="Proteomes" id="UP001596527">
    <property type="component" value="Unassembled WGS sequence"/>
</dbReference>
<keyword evidence="6" id="KW-0119">Carbohydrate metabolism</keyword>
<evidence type="ECO:0000256" key="3">
    <source>
        <dbReference type="ARBA" id="ARBA00022777"/>
    </source>
</evidence>
<dbReference type="EMBL" id="JBHTEF010000001">
    <property type="protein sequence ID" value="MFC7580054.1"/>
    <property type="molecule type" value="Genomic_DNA"/>
</dbReference>
<dbReference type="SUPFAM" id="SSF53067">
    <property type="entry name" value="Actin-like ATPase domain"/>
    <property type="match status" value="2"/>
</dbReference>
<keyword evidence="4" id="KW-0067">ATP-binding</keyword>
<evidence type="ECO:0000313" key="12">
    <source>
        <dbReference type="Proteomes" id="UP001596527"/>
    </source>
</evidence>
<dbReference type="RefSeq" id="WP_380971732.1">
    <property type="nucleotide sequence ID" value="NZ_JBHTEF010000001.1"/>
</dbReference>
<evidence type="ECO:0000256" key="8">
    <source>
        <dbReference type="SAM" id="MobiDB-lite"/>
    </source>
</evidence>
<dbReference type="InterPro" id="IPR043129">
    <property type="entry name" value="ATPase_NBD"/>
</dbReference>
<organism evidence="11 12">
    <name type="scientific">Schaalia naturae</name>
    <dbReference type="NCBI Taxonomy" id="635203"/>
    <lineage>
        <taxon>Bacteria</taxon>
        <taxon>Bacillati</taxon>
        <taxon>Actinomycetota</taxon>
        <taxon>Actinomycetes</taxon>
        <taxon>Actinomycetales</taxon>
        <taxon>Actinomycetaceae</taxon>
        <taxon>Schaalia</taxon>
    </lineage>
</organism>
<evidence type="ECO:0000256" key="6">
    <source>
        <dbReference type="ARBA" id="ARBA00023277"/>
    </source>
</evidence>
<comment type="similarity">
    <text evidence="7">Belongs to the FGGY kinase family.</text>
</comment>
<reference evidence="12" key="1">
    <citation type="journal article" date="2019" name="Int. J. Syst. Evol. Microbiol.">
        <title>The Global Catalogue of Microorganisms (GCM) 10K type strain sequencing project: providing services to taxonomists for standard genome sequencing and annotation.</title>
        <authorList>
            <consortium name="The Broad Institute Genomics Platform"/>
            <consortium name="The Broad Institute Genome Sequencing Center for Infectious Disease"/>
            <person name="Wu L."/>
            <person name="Ma J."/>
        </authorList>
    </citation>
    <scope>NUCLEOTIDE SEQUENCE [LARGE SCALE GENOMIC DNA]</scope>
    <source>
        <strain evidence="12">CCUG 56698</strain>
    </source>
</reference>
<keyword evidence="12" id="KW-1185">Reference proteome</keyword>
<keyword evidence="2" id="KW-0547">Nucleotide-binding</keyword>
<evidence type="ECO:0000313" key="11">
    <source>
        <dbReference type="EMBL" id="MFC7580054.1"/>
    </source>
</evidence>
<feature type="domain" description="Carbohydrate kinase FGGY C-terminal" evidence="10">
    <location>
        <begin position="364"/>
        <end position="559"/>
    </location>
</feature>
<feature type="region of interest" description="Disordered" evidence="8">
    <location>
        <begin position="1"/>
        <end position="98"/>
    </location>
</feature>
<gene>
    <name evidence="11" type="ORF">ACFQWG_02270</name>
</gene>
<feature type="domain" description="Carbohydrate kinase FGGY N-terminal" evidence="9">
    <location>
        <begin position="109"/>
        <end position="354"/>
    </location>
</feature>
<feature type="compositionally biased region" description="Basic and acidic residues" evidence="8">
    <location>
        <begin position="43"/>
        <end position="70"/>
    </location>
</feature>
<protein>
    <submittedName>
        <fullName evidence="11">Ribulokinase</fullName>
    </submittedName>
</protein>
<dbReference type="InterPro" id="IPR018484">
    <property type="entry name" value="FGGY_N"/>
</dbReference>
<dbReference type="Pfam" id="PF00370">
    <property type="entry name" value="FGGY_N"/>
    <property type="match status" value="1"/>
</dbReference>
<comment type="caution">
    <text evidence="11">The sequence shown here is derived from an EMBL/GenBank/DDBJ whole genome shotgun (WGS) entry which is preliminary data.</text>
</comment>
<feature type="compositionally biased region" description="Basic and acidic residues" evidence="8">
    <location>
        <begin position="7"/>
        <end position="25"/>
    </location>
</feature>
<feature type="compositionally biased region" description="Low complexity" evidence="8">
    <location>
        <begin position="75"/>
        <end position="91"/>
    </location>
</feature>